<organism evidence="3 4">
    <name type="scientific">Scleroderma citrinum Foug A</name>
    <dbReference type="NCBI Taxonomy" id="1036808"/>
    <lineage>
        <taxon>Eukaryota</taxon>
        <taxon>Fungi</taxon>
        <taxon>Dikarya</taxon>
        <taxon>Basidiomycota</taxon>
        <taxon>Agaricomycotina</taxon>
        <taxon>Agaricomycetes</taxon>
        <taxon>Agaricomycetidae</taxon>
        <taxon>Boletales</taxon>
        <taxon>Sclerodermatineae</taxon>
        <taxon>Sclerodermataceae</taxon>
        <taxon>Scleroderma</taxon>
    </lineage>
</organism>
<dbReference type="AlphaFoldDB" id="A0A0C2YZC9"/>
<protein>
    <recommendedName>
        <fullName evidence="2">C2H2-type domain-containing protein</fullName>
    </recommendedName>
</protein>
<dbReference type="Proteomes" id="UP000053989">
    <property type="component" value="Unassembled WGS sequence"/>
</dbReference>
<evidence type="ECO:0000313" key="4">
    <source>
        <dbReference type="Proteomes" id="UP000053989"/>
    </source>
</evidence>
<dbReference type="HOGENOM" id="CLU_1435209_0_0_1"/>
<reference evidence="4" key="2">
    <citation type="submission" date="2015-01" db="EMBL/GenBank/DDBJ databases">
        <title>Evolutionary Origins and Diversification of the Mycorrhizal Mutualists.</title>
        <authorList>
            <consortium name="DOE Joint Genome Institute"/>
            <consortium name="Mycorrhizal Genomics Consortium"/>
            <person name="Kohler A."/>
            <person name="Kuo A."/>
            <person name="Nagy L.G."/>
            <person name="Floudas D."/>
            <person name="Copeland A."/>
            <person name="Barry K.W."/>
            <person name="Cichocki N."/>
            <person name="Veneault-Fourrey C."/>
            <person name="LaButti K."/>
            <person name="Lindquist E.A."/>
            <person name="Lipzen A."/>
            <person name="Lundell T."/>
            <person name="Morin E."/>
            <person name="Murat C."/>
            <person name="Riley R."/>
            <person name="Ohm R."/>
            <person name="Sun H."/>
            <person name="Tunlid A."/>
            <person name="Henrissat B."/>
            <person name="Grigoriev I.V."/>
            <person name="Hibbett D.S."/>
            <person name="Martin F."/>
        </authorList>
    </citation>
    <scope>NUCLEOTIDE SEQUENCE [LARGE SCALE GENOMIC DNA]</scope>
    <source>
        <strain evidence="4">Foug A</strain>
    </source>
</reference>
<evidence type="ECO:0000259" key="2">
    <source>
        <dbReference type="PROSITE" id="PS50157"/>
    </source>
</evidence>
<keyword evidence="1" id="KW-0479">Metal-binding</keyword>
<feature type="domain" description="C2H2-type" evidence="2">
    <location>
        <begin position="88"/>
        <end position="115"/>
    </location>
</feature>
<evidence type="ECO:0000256" key="1">
    <source>
        <dbReference type="PROSITE-ProRule" id="PRU00042"/>
    </source>
</evidence>
<dbReference type="STRING" id="1036808.A0A0C2YZC9"/>
<proteinExistence type="predicted"/>
<dbReference type="InParanoid" id="A0A0C2YZC9"/>
<dbReference type="OrthoDB" id="2152896at2759"/>
<dbReference type="GO" id="GO:0008270">
    <property type="term" value="F:zinc ion binding"/>
    <property type="evidence" value="ECO:0007669"/>
    <property type="project" value="UniProtKB-KW"/>
</dbReference>
<name>A0A0C2YZC9_9AGAM</name>
<keyword evidence="1" id="KW-0863">Zinc-finger</keyword>
<keyword evidence="4" id="KW-1185">Reference proteome</keyword>
<dbReference type="PROSITE" id="PS50157">
    <property type="entry name" value="ZINC_FINGER_C2H2_2"/>
    <property type="match status" value="1"/>
</dbReference>
<accession>A0A0C2YZC9</accession>
<sequence>MVHDVLHRLASLQNTSTSLAALSLSSPPISHRPLIASAVNGTPQQSLLITNPTPISADDPSGSVGDKILTQGGNSNITRTGRKRGSTFTCESCSKVYRHPSCLIKHRWEHTPQWREASKFVLSKHQQVQLLELQSYLIYLPQLHLCLKTAPSGHLSYPAELSRRLHTHTYIFSDIQFCACDGYDGHWWP</sequence>
<gene>
    <name evidence="3" type="ORF">SCLCIDRAFT_334639</name>
</gene>
<evidence type="ECO:0000313" key="3">
    <source>
        <dbReference type="EMBL" id="KIM54938.1"/>
    </source>
</evidence>
<dbReference type="InterPro" id="IPR013087">
    <property type="entry name" value="Znf_C2H2_type"/>
</dbReference>
<reference evidence="3 4" key="1">
    <citation type="submission" date="2014-04" db="EMBL/GenBank/DDBJ databases">
        <authorList>
            <consortium name="DOE Joint Genome Institute"/>
            <person name="Kuo A."/>
            <person name="Kohler A."/>
            <person name="Nagy L.G."/>
            <person name="Floudas D."/>
            <person name="Copeland A."/>
            <person name="Barry K.W."/>
            <person name="Cichocki N."/>
            <person name="Veneault-Fourrey C."/>
            <person name="LaButti K."/>
            <person name="Lindquist E.A."/>
            <person name="Lipzen A."/>
            <person name="Lundell T."/>
            <person name="Morin E."/>
            <person name="Murat C."/>
            <person name="Sun H."/>
            <person name="Tunlid A."/>
            <person name="Henrissat B."/>
            <person name="Grigoriev I.V."/>
            <person name="Hibbett D.S."/>
            <person name="Martin F."/>
            <person name="Nordberg H.P."/>
            <person name="Cantor M.N."/>
            <person name="Hua S.X."/>
        </authorList>
    </citation>
    <scope>NUCLEOTIDE SEQUENCE [LARGE SCALE GENOMIC DNA]</scope>
    <source>
        <strain evidence="3 4">Foug A</strain>
    </source>
</reference>
<dbReference type="PROSITE" id="PS00028">
    <property type="entry name" value="ZINC_FINGER_C2H2_1"/>
    <property type="match status" value="1"/>
</dbReference>
<keyword evidence="1" id="KW-0862">Zinc</keyword>
<dbReference type="EMBL" id="KN822144">
    <property type="protein sequence ID" value="KIM54938.1"/>
    <property type="molecule type" value="Genomic_DNA"/>
</dbReference>